<dbReference type="PROSITE" id="PS00216">
    <property type="entry name" value="SUGAR_TRANSPORT_1"/>
    <property type="match status" value="2"/>
</dbReference>
<keyword evidence="5 7" id="KW-0472">Membrane</keyword>
<dbReference type="InterPro" id="IPR036259">
    <property type="entry name" value="MFS_trans_sf"/>
</dbReference>
<organism evidence="9 10">
    <name type="scientific">Mycena belliarum</name>
    <dbReference type="NCBI Taxonomy" id="1033014"/>
    <lineage>
        <taxon>Eukaryota</taxon>
        <taxon>Fungi</taxon>
        <taxon>Dikarya</taxon>
        <taxon>Basidiomycota</taxon>
        <taxon>Agaricomycotina</taxon>
        <taxon>Agaricomycetes</taxon>
        <taxon>Agaricomycetidae</taxon>
        <taxon>Agaricales</taxon>
        <taxon>Marasmiineae</taxon>
        <taxon>Mycenaceae</taxon>
        <taxon>Mycena</taxon>
    </lineage>
</organism>
<feature type="transmembrane region" description="Helical" evidence="7">
    <location>
        <begin position="311"/>
        <end position="334"/>
    </location>
</feature>
<evidence type="ECO:0000256" key="4">
    <source>
        <dbReference type="ARBA" id="ARBA00022989"/>
    </source>
</evidence>
<comment type="caution">
    <text evidence="9">The sequence shown here is derived from an EMBL/GenBank/DDBJ whole genome shotgun (WGS) entry which is preliminary data.</text>
</comment>
<dbReference type="Pfam" id="PF00083">
    <property type="entry name" value="Sugar_tr"/>
    <property type="match status" value="1"/>
</dbReference>
<evidence type="ECO:0000256" key="2">
    <source>
        <dbReference type="ARBA" id="ARBA00010992"/>
    </source>
</evidence>
<feature type="transmembrane region" description="Helical" evidence="7">
    <location>
        <begin position="282"/>
        <end position="302"/>
    </location>
</feature>
<comment type="subcellular location">
    <subcellularLocation>
        <location evidence="1">Membrane</location>
        <topology evidence="1">Multi-pass membrane protein</topology>
    </subcellularLocation>
</comment>
<dbReference type="PANTHER" id="PTHR48022:SF79">
    <property type="entry name" value="LACTOSE PERMEASE, PUTATIVE (AFU_ORTHOLOGUE AFUA_6G01860)-RELATED"/>
    <property type="match status" value="1"/>
</dbReference>
<accession>A0AAD6UCC5</accession>
<feature type="transmembrane region" description="Helical" evidence="7">
    <location>
        <begin position="410"/>
        <end position="429"/>
    </location>
</feature>
<keyword evidence="3 7" id="KW-0812">Transmembrane</keyword>
<keyword evidence="10" id="KW-1185">Reference proteome</keyword>
<proteinExistence type="inferred from homology"/>
<evidence type="ECO:0000256" key="3">
    <source>
        <dbReference type="ARBA" id="ARBA00022692"/>
    </source>
</evidence>
<dbReference type="SUPFAM" id="SSF103473">
    <property type="entry name" value="MFS general substrate transporter"/>
    <property type="match status" value="1"/>
</dbReference>
<evidence type="ECO:0000256" key="5">
    <source>
        <dbReference type="ARBA" id="ARBA00023136"/>
    </source>
</evidence>
<protein>
    <submittedName>
        <fullName evidence="9">General substrate transporter</fullName>
    </submittedName>
</protein>
<dbReference type="InterPro" id="IPR020846">
    <property type="entry name" value="MFS_dom"/>
</dbReference>
<comment type="similarity">
    <text evidence="2">Belongs to the major facilitator superfamily. Sugar transporter (TC 2.A.1.1) family.</text>
</comment>
<dbReference type="GO" id="GO:0016020">
    <property type="term" value="C:membrane"/>
    <property type="evidence" value="ECO:0007669"/>
    <property type="project" value="UniProtKB-SubCell"/>
</dbReference>
<dbReference type="InterPro" id="IPR005828">
    <property type="entry name" value="MFS_sugar_transport-like"/>
</dbReference>
<gene>
    <name evidence="9" type="ORF">B0H15DRAFT_921171</name>
</gene>
<sequence length="472" mass="51937">MCRDMKAVRESDDPLNATRETETHRLRSTSSASFRLYLVLLVPAIGGACVGFDISDPGTCLAVLFAGPVSDRFGRRGGMVIHAQKISQNIVVTLARDVRYLKGGRFLLGISTALLETAAPMYVVEMSPPQWRGRLTGSGITTVFTGRLSSSAAWRVPFSIQIFLAAIVMLFSYLIPESPRWLVSVGRKDEAHRILSRYHGNGDANAPLVVLEWKEFEDSIRCDASKKPWWDYSGLFRTRSAWYRTFMLILIACCAQFSGSSLNYFLVVLLAGLGVNTQNLRFILSLVSNFVGATGGFCGAIVSDKVGRRTLWFWGNLCCTIALVISGACTAKWGDGGNSLNGSNTAIAFLFLFNFFFAATYLPLPAIYPSECMSFDNRANGVAFYTLCASMASFVGTYAVPIALERIQSYLVFIAWDVFACVLIWFFAVETSGKTLEELDLIFEVQDHRSVNASEQASRGRPNTVLNLVPVG</sequence>
<feature type="transmembrane region" description="Helical" evidence="7">
    <location>
        <begin position="246"/>
        <end position="270"/>
    </location>
</feature>
<feature type="domain" description="Major facilitator superfamily (MFS) profile" evidence="8">
    <location>
        <begin position="1"/>
        <end position="432"/>
    </location>
</feature>
<evidence type="ECO:0000256" key="7">
    <source>
        <dbReference type="SAM" id="Phobius"/>
    </source>
</evidence>
<feature type="transmembrane region" description="Helical" evidence="7">
    <location>
        <begin position="346"/>
        <end position="370"/>
    </location>
</feature>
<evidence type="ECO:0000313" key="9">
    <source>
        <dbReference type="EMBL" id="KAJ7095884.1"/>
    </source>
</evidence>
<dbReference type="PROSITE" id="PS50850">
    <property type="entry name" value="MFS"/>
    <property type="match status" value="1"/>
</dbReference>
<dbReference type="Gene3D" id="1.20.1250.20">
    <property type="entry name" value="MFS general substrate transporter like domains"/>
    <property type="match status" value="1"/>
</dbReference>
<dbReference type="GO" id="GO:0005351">
    <property type="term" value="F:carbohydrate:proton symporter activity"/>
    <property type="evidence" value="ECO:0007669"/>
    <property type="project" value="TreeGrafter"/>
</dbReference>
<feature type="transmembrane region" description="Helical" evidence="7">
    <location>
        <begin position="382"/>
        <end position="404"/>
    </location>
</feature>
<feature type="region of interest" description="Disordered" evidence="6">
    <location>
        <begin position="1"/>
        <end position="24"/>
    </location>
</feature>
<feature type="compositionally biased region" description="Basic and acidic residues" evidence="6">
    <location>
        <begin position="1"/>
        <end position="12"/>
    </location>
</feature>
<evidence type="ECO:0000313" key="10">
    <source>
        <dbReference type="Proteomes" id="UP001222325"/>
    </source>
</evidence>
<evidence type="ECO:0000256" key="1">
    <source>
        <dbReference type="ARBA" id="ARBA00004141"/>
    </source>
</evidence>
<evidence type="ECO:0000256" key="6">
    <source>
        <dbReference type="SAM" id="MobiDB-lite"/>
    </source>
</evidence>
<dbReference type="InterPro" id="IPR050360">
    <property type="entry name" value="MFS_Sugar_Transporters"/>
</dbReference>
<dbReference type="PANTHER" id="PTHR48022">
    <property type="entry name" value="PLASTIDIC GLUCOSE TRANSPORTER 4"/>
    <property type="match status" value="1"/>
</dbReference>
<feature type="transmembrane region" description="Helical" evidence="7">
    <location>
        <begin position="158"/>
        <end position="175"/>
    </location>
</feature>
<evidence type="ECO:0000259" key="8">
    <source>
        <dbReference type="PROSITE" id="PS50850"/>
    </source>
</evidence>
<dbReference type="EMBL" id="JARJCN010000012">
    <property type="protein sequence ID" value="KAJ7095884.1"/>
    <property type="molecule type" value="Genomic_DNA"/>
</dbReference>
<reference evidence="9" key="1">
    <citation type="submission" date="2023-03" db="EMBL/GenBank/DDBJ databases">
        <title>Massive genome expansion in bonnet fungi (Mycena s.s.) driven by repeated elements and novel gene families across ecological guilds.</title>
        <authorList>
            <consortium name="Lawrence Berkeley National Laboratory"/>
            <person name="Harder C.B."/>
            <person name="Miyauchi S."/>
            <person name="Viragh M."/>
            <person name="Kuo A."/>
            <person name="Thoen E."/>
            <person name="Andreopoulos B."/>
            <person name="Lu D."/>
            <person name="Skrede I."/>
            <person name="Drula E."/>
            <person name="Henrissat B."/>
            <person name="Morin E."/>
            <person name="Kohler A."/>
            <person name="Barry K."/>
            <person name="LaButti K."/>
            <person name="Morin E."/>
            <person name="Salamov A."/>
            <person name="Lipzen A."/>
            <person name="Mereny Z."/>
            <person name="Hegedus B."/>
            <person name="Baldrian P."/>
            <person name="Stursova M."/>
            <person name="Weitz H."/>
            <person name="Taylor A."/>
            <person name="Grigoriev I.V."/>
            <person name="Nagy L.G."/>
            <person name="Martin F."/>
            <person name="Kauserud H."/>
        </authorList>
    </citation>
    <scope>NUCLEOTIDE SEQUENCE</scope>
    <source>
        <strain evidence="9">CBHHK173m</strain>
    </source>
</reference>
<name>A0AAD6UCC5_9AGAR</name>
<dbReference type="InterPro" id="IPR005829">
    <property type="entry name" value="Sugar_transporter_CS"/>
</dbReference>
<dbReference type="Proteomes" id="UP001222325">
    <property type="component" value="Unassembled WGS sequence"/>
</dbReference>
<keyword evidence="4 7" id="KW-1133">Transmembrane helix</keyword>
<dbReference type="AlphaFoldDB" id="A0AAD6UCC5"/>